<protein>
    <submittedName>
        <fullName evidence="1">Reverse transcriptase domain-containing protein</fullName>
    </submittedName>
</protein>
<accession>A0ACB8K2G7</accession>
<keyword evidence="1" id="KW-0695">RNA-directed DNA polymerase</keyword>
<proteinExistence type="predicted"/>
<comment type="caution">
    <text evidence="1">The sequence shown here is derived from an EMBL/GenBank/DDBJ whole genome shotgun (WGS) entry which is preliminary data.</text>
</comment>
<reference evidence="2" key="1">
    <citation type="journal article" date="2023" name="Hortic. Res.">
        <title>A chromosome-level phased genome enabling allele-level studies in sweet orange: a case study on citrus Huanglongbing tolerance.</title>
        <authorList>
            <person name="Wu B."/>
            <person name="Yu Q."/>
            <person name="Deng Z."/>
            <person name="Duan Y."/>
            <person name="Luo F."/>
            <person name="Gmitter F. Jr."/>
        </authorList>
    </citation>
    <scope>NUCLEOTIDE SEQUENCE [LARGE SCALE GENOMIC DNA]</scope>
    <source>
        <strain evidence="2">cv. Valencia</strain>
    </source>
</reference>
<evidence type="ECO:0000313" key="1">
    <source>
        <dbReference type="EMBL" id="KAH9738936.1"/>
    </source>
</evidence>
<dbReference type="Proteomes" id="UP000829398">
    <property type="component" value="Chromosome 6"/>
</dbReference>
<keyword evidence="2" id="KW-1185">Reference proteome</keyword>
<gene>
    <name evidence="1" type="ORF">KPL71_018953</name>
</gene>
<name>A0ACB8K2G7_CITSI</name>
<evidence type="ECO:0000313" key="2">
    <source>
        <dbReference type="Proteomes" id="UP000829398"/>
    </source>
</evidence>
<sequence length="744" mass="83527">MLANRMKAVLSSIITENQSAFVPGRAITDNILISAEIMHYLKRKRQGKTGIAALKIDMSKAYDRIEWGFLKAMMLKLGFAARWVELIFLGLRQGDPLSPYLFIICAEGLSSLLRKQERAGLMHGVRVARGAPIVTHLFFADDCFLFFHVNEQEARVIKQSLASYGAASGQVVNYNKSSISYSANVRAASAQHVCDILEVAATSNHGSYLGLPSSIGRNKNEAFRFIRDKVWRRLQGWNQKLLSRVGKEILLKTVAQAMPNYAMNLYLLPLDLCRELERMMNSFWWGNHRRDSRGINWMRWERLCKPKTHGGIGFKQLHYFNIPPADLIGKATVGSNPSYAWRSIMAAHHVITQGSRIQIGNGLQTTIGGSPWLPDLDHGYVTTPLPDAIINAPVSSLMLPGQRIWDLDALTDIFNEKDRGLITQIPLSSRRDDDVWYWSADSKGLFTVRSCYKMLVYLSEIPSSNIWQRIWKLKVPAKVKHFIWRAGVNVLPTADNLRRRQVELASTCPICNTADESVVHCLLNCSFAKSCWLLSPIGFEGGCMYFGDWLERVFARCSSDDCDLAAMICWSLWLNRNSKVWKNKNGRLSSVLNLAGQVLFQWRSVRKLQLFDNTFVSDSHGAVCWQRPSVGWFKCNVDAATFSSSGKISHGAVIRNSDGVFIAARSDCFIGSFGAREAEAIGVREILSWLKGLPVFPVIVEMDSLQVFNALTTHSFSPNGFGLIIDDCRALAQSIGDVTFSFVR</sequence>
<keyword evidence="1" id="KW-0808">Transferase</keyword>
<dbReference type="EMBL" id="CM039175">
    <property type="protein sequence ID" value="KAH9738936.1"/>
    <property type="molecule type" value="Genomic_DNA"/>
</dbReference>
<keyword evidence="1" id="KW-0548">Nucleotidyltransferase</keyword>
<organism evidence="1 2">
    <name type="scientific">Citrus sinensis</name>
    <name type="common">Sweet orange</name>
    <name type="synonym">Citrus aurantium var. sinensis</name>
    <dbReference type="NCBI Taxonomy" id="2711"/>
    <lineage>
        <taxon>Eukaryota</taxon>
        <taxon>Viridiplantae</taxon>
        <taxon>Streptophyta</taxon>
        <taxon>Embryophyta</taxon>
        <taxon>Tracheophyta</taxon>
        <taxon>Spermatophyta</taxon>
        <taxon>Magnoliopsida</taxon>
        <taxon>eudicotyledons</taxon>
        <taxon>Gunneridae</taxon>
        <taxon>Pentapetalae</taxon>
        <taxon>rosids</taxon>
        <taxon>malvids</taxon>
        <taxon>Sapindales</taxon>
        <taxon>Rutaceae</taxon>
        <taxon>Aurantioideae</taxon>
        <taxon>Citrus</taxon>
    </lineage>
</organism>